<evidence type="ECO:0000313" key="1">
    <source>
        <dbReference type="EMBL" id="KIH75706.1"/>
    </source>
</evidence>
<organism evidence="1 2">
    <name type="scientific">Geoalkalibacter ferrihydriticus DSM 17813</name>
    <dbReference type="NCBI Taxonomy" id="1121915"/>
    <lineage>
        <taxon>Bacteria</taxon>
        <taxon>Pseudomonadati</taxon>
        <taxon>Thermodesulfobacteriota</taxon>
        <taxon>Desulfuromonadia</taxon>
        <taxon>Desulfuromonadales</taxon>
        <taxon>Geoalkalibacteraceae</taxon>
        <taxon>Geoalkalibacter</taxon>
    </lineage>
</organism>
<gene>
    <name evidence="1" type="ORF">GFER_15440</name>
</gene>
<protein>
    <recommendedName>
        <fullName evidence="3">Fis family transcriptional regulator</fullName>
    </recommendedName>
</protein>
<proteinExistence type="predicted"/>
<dbReference type="Pfam" id="PF03683">
    <property type="entry name" value="UPF0175"/>
    <property type="match status" value="1"/>
</dbReference>
<reference evidence="1 2" key="1">
    <citation type="submission" date="2014-12" db="EMBL/GenBank/DDBJ databases">
        <title>Genomes of Geoalkalibacter ferrihydriticus and Geoalkalibacter subterraneus, two haloalkaliphilic metal-reducing members of the Geobacteraceae.</title>
        <authorList>
            <person name="Badalamenti J.P."/>
            <person name="Torres C.I."/>
            <person name="Krajmalnik-Brown R."/>
            <person name="Bond D.R."/>
        </authorList>
    </citation>
    <scope>NUCLEOTIDE SEQUENCE [LARGE SCALE GENOMIC DNA]</scope>
    <source>
        <strain evidence="1 2">DSM 17813</strain>
    </source>
</reference>
<dbReference type="AlphaFoldDB" id="A0A0C2HFK6"/>
<evidence type="ECO:0000313" key="2">
    <source>
        <dbReference type="Proteomes" id="UP000035068"/>
    </source>
</evidence>
<sequence length="84" mass="9262">MPLRLCIEYPDSLPDALAETRQGFEEEAKMAMAVKLFEMKRLSSGQAAQLAGMDRVTFLLRLKDFGVSAINLDAEELKADIGNA</sequence>
<dbReference type="Proteomes" id="UP000035068">
    <property type="component" value="Unassembled WGS sequence"/>
</dbReference>
<evidence type="ECO:0008006" key="3">
    <source>
        <dbReference type="Google" id="ProtNLM"/>
    </source>
</evidence>
<dbReference type="EMBL" id="JWJD01000008">
    <property type="protein sequence ID" value="KIH75706.1"/>
    <property type="molecule type" value="Genomic_DNA"/>
</dbReference>
<dbReference type="RefSeq" id="WP_040100827.1">
    <property type="nucleotide sequence ID" value="NZ_JWJD01000008.1"/>
</dbReference>
<name>A0A0C2HFK6_9BACT</name>
<accession>A0A0C2HFK6</accession>
<keyword evidence="2" id="KW-1185">Reference proteome</keyword>
<dbReference type="InterPro" id="IPR005368">
    <property type="entry name" value="UPF0175"/>
</dbReference>
<comment type="caution">
    <text evidence="1">The sequence shown here is derived from an EMBL/GenBank/DDBJ whole genome shotgun (WGS) entry which is preliminary data.</text>
</comment>